<dbReference type="EMBL" id="BBLG01000003">
    <property type="protein sequence ID" value="GAK75991.1"/>
    <property type="molecule type" value="Genomic_DNA"/>
</dbReference>
<evidence type="ECO:0000313" key="14">
    <source>
        <dbReference type="Proteomes" id="UP000028980"/>
    </source>
</evidence>
<comment type="catalytic activity">
    <reaction evidence="11">
        <text>a hydroperoxide + [thioredoxin]-dithiol = an alcohol + [thioredoxin]-disulfide + H2O</text>
        <dbReference type="Rhea" id="RHEA:62620"/>
        <dbReference type="Rhea" id="RHEA-COMP:10698"/>
        <dbReference type="Rhea" id="RHEA-COMP:10700"/>
        <dbReference type="ChEBI" id="CHEBI:15377"/>
        <dbReference type="ChEBI" id="CHEBI:29950"/>
        <dbReference type="ChEBI" id="CHEBI:30879"/>
        <dbReference type="ChEBI" id="CHEBI:35924"/>
        <dbReference type="ChEBI" id="CHEBI:50058"/>
        <dbReference type="EC" id="1.11.1.24"/>
    </reaction>
</comment>
<evidence type="ECO:0000313" key="13">
    <source>
        <dbReference type="EMBL" id="GAK75991.1"/>
    </source>
</evidence>
<dbReference type="PANTHER" id="PTHR42801">
    <property type="entry name" value="THIOREDOXIN-DEPENDENT PEROXIDE REDUCTASE"/>
    <property type="match status" value="1"/>
</dbReference>
<keyword evidence="7" id="KW-0676">Redox-active center</keyword>
<evidence type="ECO:0000256" key="1">
    <source>
        <dbReference type="ARBA" id="ARBA00003330"/>
    </source>
</evidence>
<evidence type="ECO:0000256" key="4">
    <source>
        <dbReference type="ARBA" id="ARBA00022862"/>
    </source>
</evidence>
<evidence type="ECO:0000256" key="9">
    <source>
        <dbReference type="ARBA" id="ARBA00038489"/>
    </source>
</evidence>
<gene>
    <name evidence="13" type="ORF">JCM19296_1588</name>
</gene>
<evidence type="ECO:0000256" key="5">
    <source>
        <dbReference type="ARBA" id="ARBA00023002"/>
    </source>
</evidence>
<keyword evidence="5" id="KW-0560">Oxidoreductase</keyword>
<evidence type="ECO:0000256" key="2">
    <source>
        <dbReference type="ARBA" id="ARBA00013017"/>
    </source>
</evidence>
<dbReference type="GO" id="GO:0005737">
    <property type="term" value="C:cytoplasm"/>
    <property type="evidence" value="ECO:0007669"/>
    <property type="project" value="TreeGrafter"/>
</dbReference>
<dbReference type="Gene3D" id="3.40.30.10">
    <property type="entry name" value="Glutaredoxin"/>
    <property type="match status" value="1"/>
</dbReference>
<evidence type="ECO:0000256" key="7">
    <source>
        <dbReference type="ARBA" id="ARBA00023284"/>
    </source>
</evidence>
<dbReference type="CDD" id="cd02970">
    <property type="entry name" value="PRX_like2"/>
    <property type="match status" value="1"/>
</dbReference>
<evidence type="ECO:0000256" key="6">
    <source>
        <dbReference type="ARBA" id="ARBA00023157"/>
    </source>
</evidence>
<dbReference type="AlphaFoldDB" id="A0A081DAP5"/>
<keyword evidence="6" id="KW-1015">Disulfide bond</keyword>
<keyword evidence="4" id="KW-0049">Antioxidant</keyword>
<evidence type="ECO:0000256" key="10">
    <source>
        <dbReference type="ARBA" id="ARBA00042639"/>
    </source>
</evidence>
<dbReference type="InterPro" id="IPR050924">
    <property type="entry name" value="Peroxiredoxin_BCP/PrxQ"/>
</dbReference>
<dbReference type="Pfam" id="PF00578">
    <property type="entry name" value="AhpC-TSA"/>
    <property type="match status" value="1"/>
</dbReference>
<organism evidence="13 14">
    <name type="scientific">Nonlabens ulvanivorans</name>
    <name type="common">Persicivirga ulvanivorans</name>
    <dbReference type="NCBI Taxonomy" id="906888"/>
    <lineage>
        <taxon>Bacteria</taxon>
        <taxon>Pseudomonadati</taxon>
        <taxon>Bacteroidota</taxon>
        <taxon>Flavobacteriia</taxon>
        <taxon>Flavobacteriales</taxon>
        <taxon>Flavobacteriaceae</taxon>
        <taxon>Nonlabens</taxon>
    </lineage>
</organism>
<protein>
    <recommendedName>
        <fullName evidence="2">thioredoxin-dependent peroxiredoxin</fullName>
        <ecNumber evidence="2">1.11.1.24</ecNumber>
    </recommendedName>
    <alternativeName>
        <fullName evidence="8">Thioredoxin peroxidase</fullName>
    </alternativeName>
    <alternativeName>
        <fullName evidence="10">Thioredoxin-dependent peroxiredoxin Bcp</fullName>
    </alternativeName>
</protein>
<evidence type="ECO:0000256" key="8">
    <source>
        <dbReference type="ARBA" id="ARBA00032824"/>
    </source>
</evidence>
<dbReference type="SUPFAM" id="SSF52833">
    <property type="entry name" value="Thioredoxin-like"/>
    <property type="match status" value="1"/>
</dbReference>
<dbReference type="PANTHER" id="PTHR42801:SF7">
    <property type="entry name" value="SLL1159 PROTEIN"/>
    <property type="match status" value="1"/>
</dbReference>
<comment type="similarity">
    <text evidence="9">Belongs to the peroxiredoxin family. BCP/PrxQ subfamily.</text>
</comment>
<dbReference type="GO" id="GO:0045454">
    <property type="term" value="P:cell redox homeostasis"/>
    <property type="evidence" value="ECO:0007669"/>
    <property type="project" value="TreeGrafter"/>
</dbReference>
<accession>A0A081DAP5</accession>
<evidence type="ECO:0000256" key="11">
    <source>
        <dbReference type="ARBA" id="ARBA00049091"/>
    </source>
</evidence>
<name>A0A081DAP5_NONUL</name>
<dbReference type="EC" id="1.11.1.24" evidence="2"/>
<proteinExistence type="inferred from homology"/>
<comment type="caution">
    <text evidence="13">The sequence shown here is derived from an EMBL/GenBank/DDBJ whole genome shotgun (WGS) entry which is preliminary data.</text>
</comment>
<dbReference type="InterPro" id="IPR036249">
    <property type="entry name" value="Thioredoxin-like_sf"/>
</dbReference>
<dbReference type="PROSITE" id="PS51352">
    <property type="entry name" value="THIOREDOXIN_2"/>
    <property type="match status" value="1"/>
</dbReference>
<keyword evidence="3" id="KW-0575">Peroxidase</keyword>
<dbReference type="Proteomes" id="UP000028980">
    <property type="component" value="Unassembled WGS sequence"/>
</dbReference>
<evidence type="ECO:0000259" key="12">
    <source>
        <dbReference type="PROSITE" id="PS51352"/>
    </source>
</evidence>
<dbReference type="InterPro" id="IPR013766">
    <property type="entry name" value="Thioredoxin_domain"/>
</dbReference>
<dbReference type="InterPro" id="IPR000866">
    <property type="entry name" value="AhpC/TSA"/>
</dbReference>
<dbReference type="GO" id="GO:0008379">
    <property type="term" value="F:thioredoxin peroxidase activity"/>
    <property type="evidence" value="ECO:0007669"/>
    <property type="project" value="TreeGrafter"/>
</dbReference>
<comment type="function">
    <text evidence="1">Thiol-specific peroxidase that catalyzes the reduction of hydrogen peroxide and organic hydroperoxides to water and alcohols, respectively. Plays a role in cell protection against oxidative stress by detoxifying peroxides and as sensor of hydrogen peroxide-mediated signaling events.</text>
</comment>
<dbReference type="GO" id="GO:0034599">
    <property type="term" value="P:cellular response to oxidative stress"/>
    <property type="evidence" value="ECO:0007669"/>
    <property type="project" value="TreeGrafter"/>
</dbReference>
<feature type="domain" description="Thioredoxin" evidence="12">
    <location>
        <begin position="48"/>
        <end position="221"/>
    </location>
</feature>
<sequence length="221" mass="24644">METKNGALDRLLEPQRKAGIAKFTAEKNKIYNDGIESVANSGVLENALNIGDKAPPNFELKNALNESISLYNELEKGPIVLTWYRGGWCPYCNITLHYLQEILPEFEKFNAQLIALTPELPDNSLNTAEKNNLKFNVLSDIGNTVGKAYGVVYQLTDDVAAIYEAGFKLSEKNGDHSNELPLAATYVIDQKRIIQYAFLDADYKERAEGTDILSTLKHLKA</sequence>
<reference evidence="13 14" key="1">
    <citation type="journal article" date="2014" name="Genome Announc.">
        <title>Draft Genome Sequences of Marine Flavobacterium Nonlabens Strains NR17, NR24, NR27, NR32, NR33, and Ara13.</title>
        <authorList>
            <person name="Nakanishi M."/>
            <person name="Meirelles P."/>
            <person name="Suzuki R."/>
            <person name="Takatani N."/>
            <person name="Mino S."/>
            <person name="Suda W."/>
            <person name="Oshima K."/>
            <person name="Hattori M."/>
            <person name="Ohkuma M."/>
            <person name="Hosokawa M."/>
            <person name="Miyashita K."/>
            <person name="Thompson F.L."/>
            <person name="Niwa A."/>
            <person name="Sawabe T."/>
            <person name="Sawabe T."/>
        </authorList>
    </citation>
    <scope>NUCLEOTIDE SEQUENCE [LARGE SCALE GENOMIC DNA]</scope>
    <source>
        <strain evidence="14">JCM19296</strain>
    </source>
</reference>
<evidence type="ECO:0000256" key="3">
    <source>
        <dbReference type="ARBA" id="ARBA00022559"/>
    </source>
</evidence>